<dbReference type="Proteomes" id="UP001209229">
    <property type="component" value="Unassembled WGS sequence"/>
</dbReference>
<evidence type="ECO:0000313" key="3">
    <source>
        <dbReference type="Proteomes" id="UP001209229"/>
    </source>
</evidence>
<keyword evidence="1" id="KW-0732">Signal</keyword>
<accession>A0AAE3M1N7</accession>
<proteinExistence type="predicted"/>
<feature type="chain" id="PRO_5042127713" description="Carboxypeptidase-like regulatory domain-containing protein" evidence="1">
    <location>
        <begin position="21"/>
        <end position="273"/>
    </location>
</feature>
<reference evidence="2" key="1">
    <citation type="submission" date="2022-10" db="EMBL/GenBank/DDBJ databases">
        <authorList>
            <person name="Yu W.X."/>
        </authorList>
    </citation>
    <scope>NUCLEOTIDE SEQUENCE</scope>
    <source>
        <strain evidence="2">AAT</strain>
    </source>
</reference>
<gene>
    <name evidence="2" type="ORF">OM075_01305</name>
</gene>
<dbReference type="InterPro" id="IPR008969">
    <property type="entry name" value="CarboxyPept-like_regulatory"/>
</dbReference>
<dbReference type="AlphaFoldDB" id="A0AAE3M1N7"/>
<evidence type="ECO:0000256" key="1">
    <source>
        <dbReference type="SAM" id="SignalP"/>
    </source>
</evidence>
<name>A0AAE3M1N7_9BACT</name>
<sequence length="273" mass="31034">MRFLVSILLFSLCVSAFSQALNEEVYTFNGVVKEANTQKPIEFGAIKNMSTGEVILSDITGAFQIDGSVGDTLRFHSMGYVDTTWVVPTIWTTMEDQLALEVSTNVYAITEVEVLRFYSYAHFRQAFKDLELPKDENEEVKEMVSSWNFEEAIAWGKADKKFNQGTFGAGISLGSGKTRIDKQKDEVKKLEKIELESAKFNHITSRENLADLTGYKGICLDSFMVFLNSNYSIHYKMPEYELLSSILGAYEDFKELKSQEDWYSVDSDSIHIQ</sequence>
<dbReference type="RefSeq" id="WP_301188650.1">
    <property type="nucleotide sequence ID" value="NZ_JAPDPJ010000001.1"/>
</dbReference>
<dbReference type="SUPFAM" id="SSF49464">
    <property type="entry name" value="Carboxypeptidase regulatory domain-like"/>
    <property type="match status" value="1"/>
</dbReference>
<organism evidence="2 3">
    <name type="scientific">Plebeiibacterium sediminum</name>
    <dbReference type="NCBI Taxonomy" id="2992112"/>
    <lineage>
        <taxon>Bacteria</taxon>
        <taxon>Pseudomonadati</taxon>
        <taxon>Bacteroidota</taxon>
        <taxon>Bacteroidia</taxon>
        <taxon>Marinilabiliales</taxon>
        <taxon>Marinilabiliaceae</taxon>
        <taxon>Plebeiibacterium</taxon>
    </lineage>
</organism>
<dbReference type="EMBL" id="JAPDPJ010000001">
    <property type="protein sequence ID" value="MCW3785079.1"/>
    <property type="molecule type" value="Genomic_DNA"/>
</dbReference>
<comment type="caution">
    <text evidence="2">The sequence shown here is derived from an EMBL/GenBank/DDBJ whole genome shotgun (WGS) entry which is preliminary data.</text>
</comment>
<protein>
    <recommendedName>
        <fullName evidence="4">Carboxypeptidase-like regulatory domain-containing protein</fullName>
    </recommendedName>
</protein>
<feature type="signal peptide" evidence="1">
    <location>
        <begin position="1"/>
        <end position="20"/>
    </location>
</feature>
<evidence type="ECO:0008006" key="4">
    <source>
        <dbReference type="Google" id="ProtNLM"/>
    </source>
</evidence>
<keyword evidence="3" id="KW-1185">Reference proteome</keyword>
<evidence type="ECO:0000313" key="2">
    <source>
        <dbReference type="EMBL" id="MCW3785079.1"/>
    </source>
</evidence>